<proteinExistence type="predicted"/>
<protein>
    <submittedName>
        <fullName evidence="2">Uncharacterized protein</fullName>
    </submittedName>
</protein>
<evidence type="ECO:0000313" key="2">
    <source>
        <dbReference type="EMBL" id="CAD9280851.1"/>
    </source>
</evidence>
<feature type="region of interest" description="Disordered" evidence="1">
    <location>
        <begin position="1"/>
        <end position="49"/>
    </location>
</feature>
<organism evidence="2">
    <name type="scientific">Grammatophora oceanica</name>
    <dbReference type="NCBI Taxonomy" id="210454"/>
    <lineage>
        <taxon>Eukaryota</taxon>
        <taxon>Sar</taxon>
        <taxon>Stramenopiles</taxon>
        <taxon>Ochrophyta</taxon>
        <taxon>Bacillariophyta</taxon>
        <taxon>Fragilariophyceae</taxon>
        <taxon>Fragilariophycidae</taxon>
        <taxon>Rhabdonematales</taxon>
        <taxon>Grammatophoraceae</taxon>
        <taxon>Grammatophora</taxon>
    </lineage>
</organism>
<name>A0A7S1Y6Q5_9STRA</name>
<reference evidence="2" key="1">
    <citation type="submission" date="2021-01" db="EMBL/GenBank/DDBJ databases">
        <authorList>
            <person name="Corre E."/>
            <person name="Pelletier E."/>
            <person name="Niang G."/>
            <person name="Scheremetjew M."/>
            <person name="Finn R."/>
            <person name="Kale V."/>
            <person name="Holt S."/>
            <person name="Cochrane G."/>
            <person name="Meng A."/>
            <person name="Brown T."/>
            <person name="Cohen L."/>
        </authorList>
    </citation>
    <scope>NUCLEOTIDE SEQUENCE</scope>
    <source>
        <strain evidence="2">CCMP 410</strain>
    </source>
</reference>
<feature type="region of interest" description="Disordered" evidence="1">
    <location>
        <begin position="157"/>
        <end position="185"/>
    </location>
</feature>
<sequence>MTKKSRKPRMGGGVHGGPYASNKSSPGRRRKYAVMDTQHSQGSDGSPEMVVRRIESFPPRYVGGDDLILCTPPGSMSSAATTGNNNLNAHHSGDQSLTQVLLEGITSMCLCQEPQEVVPTSPRTTRRSTAIYPVDEYAYPLDAKELLEERRRSLNKHRHLFRPVSEDSEGGGAPYVPRRRRARKS</sequence>
<gene>
    <name evidence="2" type="ORF">GOCE00092_LOCUS9761</name>
</gene>
<accession>A0A7S1Y6Q5</accession>
<dbReference type="EMBL" id="HBGK01019310">
    <property type="protein sequence ID" value="CAD9280851.1"/>
    <property type="molecule type" value="Transcribed_RNA"/>
</dbReference>
<evidence type="ECO:0000256" key="1">
    <source>
        <dbReference type="SAM" id="MobiDB-lite"/>
    </source>
</evidence>
<dbReference type="AlphaFoldDB" id="A0A7S1Y6Q5"/>